<sequence length="190" mass="21508">MIKPTEKAPAIMSIGSKIDVAEELDSFSDENGDYNVVIFNSSISDAIVAGQKRYLDENFGSWSIVHRKLGAARYEERYFVPALSKKSPAALPPESNTTVRVKFERYRNAWQAKTATMSSLAEMVMLDEYQHIIGLGRQAVPFLIEELRHELDHWFWALKAIVGEDHASHASTMREAAAMWIAWYDDLPGE</sequence>
<proteinExistence type="predicted"/>
<accession>A0AAJ1W429</accession>
<protein>
    <submittedName>
        <fullName evidence="1">Uncharacterized protein</fullName>
    </submittedName>
</protein>
<name>A0AAJ1W429_9MYCO</name>
<dbReference type="RefSeq" id="WP_133438242.1">
    <property type="nucleotide sequence ID" value="NZ_JAUFSA010000003.1"/>
</dbReference>
<gene>
    <name evidence="1" type="ORF">QXL92_30135</name>
</gene>
<organism evidence="1 2">
    <name type="scientific">Mycobacterium paragordonae</name>
    <dbReference type="NCBI Taxonomy" id="1389713"/>
    <lineage>
        <taxon>Bacteria</taxon>
        <taxon>Bacillati</taxon>
        <taxon>Actinomycetota</taxon>
        <taxon>Actinomycetes</taxon>
        <taxon>Mycobacteriales</taxon>
        <taxon>Mycobacteriaceae</taxon>
        <taxon>Mycobacterium</taxon>
    </lineage>
</organism>
<dbReference type="EMBL" id="JAUFSA010000003">
    <property type="protein sequence ID" value="MDP7738995.1"/>
    <property type="molecule type" value="Genomic_DNA"/>
</dbReference>
<comment type="caution">
    <text evidence="1">The sequence shown here is derived from an EMBL/GenBank/DDBJ whole genome shotgun (WGS) entry which is preliminary data.</text>
</comment>
<reference evidence="1" key="1">
    <citation type="submission" date="2023-06" db="EMBL/GenBank/DDBJ databases">
        <title>Identification of two novel mycobacterium reveal diversities and complexities of Mycobacterium gordonae clade.</title>
        <authorList>
            <person name="Matsumoto Y."/>
            <person name="Nakamura S."/>
            <person name="Motooka D."/>
            <person name="Fukushima K."/>
        </authorList>
    </citation>
    <scope>NUCLEOTIDE SEQUENCE</scope>
    <source>
        <strain evidence="1">TY812</strain>
    </source>
</reference>
<evidence type="ECO:0000313" key="1">
    <source>
        <dbReference type="EMBL" id="MDP7738995.1"/>
    </source>
</evidence>
<evidence type="ECO:0000313" key="2">
    <source>
        <dbReference type="Proteomes" id="UP001229081"/>
    </source>
</evidence>
<dbReference type="Proteomes" id="UP001229081">
    <property type="component" value="Unassembled WGS sequence"/>
</dbReference>
<dbReference type="AlphaFoldDB" id="A0AAJ1W429"/>